<keyword evidence="12" id="KW-0067">ATP-binding</keyword>
<feature type="region of interest" description="Disordered" evidence="16">
    <location>
        <begin position="1"/>
        <end position="62"/>
    </location>
</feature>
<evidence type="ECO:0000256" key="6">
    <source>
        <dbReference type="ARBA" id="ARBA00022723"/>
    </source>
</evidence>
<dbReference type="GO" id="GO:0016787">
    <property type="term" value="F:hydrolase activity"/>
    <property type="evidence" value="ECO:0007669"/>
    <property type="project" value="UniProtKB-KW"/>
</dbReference>
<dbReference type="PANTHER" id="PTHR11630:SF44">
    <property type="entry name" value="DNA REPLICATION LICENSING FACTOR MCM2"/>
    <property type="match status" value="1"/>
</dbReference>
<evidence type="ECO:0000256" key="14">
    <source>
        <dbReference type="ARBA" id="ARBA00023242"/>
    </source>
</evidence>
<dbReference type="Pfam" id="PF23669">
    <property type="entry name" value="WHD_MCM2"/>
    <property type="match status" value="1"/>
</dbReference>
<evidence type="ECO:0000256" key="7">
    <source>
        <dbReference type="ARBA" id="ARBA00022741"/>
    </source>
</evidence>
<dbReference type="InterPro" id="IPR033762">
    <property type="entry name" value="MCM_OB"/>
</dbReference>
<evidence type="ECO:0000256" key="3">
    <source>
        <dbReference type="ARBA" id="ARBA00012551"/>
    </source>
</evidence>
<evidence type="ECO:0000256" key="4">
    <source>
        <dbReference type="ARBA" id="ARBA00018925"/>
    </source>
</evidence>
<evidence type="ECO:0000313" key="18">
    <source>
        <dbReference type="EMBL" id="GAU93294.1"/>
    </source>
</evidence>
<protein>
    <recommendedName>
        <fullName evidence="4">DNA replication licensing factor MCM2</fullName>
        <ecNumber evidence="3">3.6.4.12</ecNumber>
    </recommendedName>
</protein>
<dbReference type="PANTHER" id="PTHR11630">
    <property type="entry name" value="DNA REPLICATION LICENSING FACTOR MCM FAMILY MEMBER"/>
    <property type="match status" value="1"/>
</dbReference>
<dbReference type="PRINTS" id="PR01658">
    <property type="entry name" value="MCMPROTEIN2"/>
</dbReference>
<evidence type="ECO:0000256" key="16">
    <source>
        <dbReference type="SAM" id="MobiDB-lite"/>
    </source>
</evidence>
<evidence type="ECO:0000256" key="1">
    <source>
        <dbReference type="ARBA" id="ARBA00004123"/>
    </source>
</evidence>
<dbReference type="PROSITE" id="PS00847">
    <property type="entry name" value="MCM_1"/>
    <property type="match status" value="1"/>
</dbReference>
<dbReference type="PROSITE" id="PS50051">
    <property type="entry name" value="MCM_2"/>
    <property type="match status" value="1"/>
</dbReference>
<keyword evidence="15" id="KW-0131">Cell cycle</keyword>
<dbReference type="Pfam" id="PF00493">
    <property type="entry name" value="MCM"/>
    <property type="match status" value="1"/>
</dbReference>
<dbReference type="Gene3D" id="3.40.50.300">
    <property type="entry name" value="P-loop containing nucleotide triphosphate hydrolases"/>
    <property type="match status" value="1"/>
</dbReference>
<dbReference type="InterPro" id="IPR031327">
    <property type="entry name" value="MCM"/>
</dbReference>
<dbReference type="InterPro" id="IPR008045">
    <property type="entry name" value="MCM2"/>
</dbReference>
<dbReference type="InterPro" id="IPR001208">
    <property type="entry name" value="MCM_dom"/>
</dbReference>
<name>A0A1D1UUG1_RAMVA</name>
<keyword evidence="8" id="KW-0863">Zinc-finger</keyword>
<dbReference type="PRINTS" id="PR01657">
    <property type="entry name" value="MCMFAMILY"/>
</dbReference>
<dbReference type="GO" id="GO:0042555">
    <property type="term" value="C:MCM complex"/>
    <property type="evidence" value="ECO:0007669"/>
    <property type="project" value="InterPro"/>
</dbReference>
<dbReference type="SUPFAM" id="SSF52540">
    <property type="entry name" value="P-loop containing nucleoside triphosphate hydrolases"/>
    <property type="match status" value="1"/>
</dbReference>
<keyword evidence="13" id="KW-0238">DNA-binding</keyword>
<dbReference type="Gene3D" id="2.20.28.10">
    <property type="match status" value="1"/>
</dbReference>
<evidence type="ECO:0000259" key="17">
    <source>
        <dbReference type="PROSITE" id="PS50051"/>
    </source>
</evidence>
<keyword evidence="19" id="KW-1185">Reference proteome</keyword>
<dbReference type="SUPFAM" id="SSF50249">
    <property type="entry name" value="Nucleic acid-binding proteins"/>
    <property type="match status" value="1"/>
</dbReference>
<organism evidence="18 19">
    <name type="scientific">Ramazzottius varieornatus</name>
    <name type="common">Water bear</name>
    <name type="synonym">Tardigrade</name>
    <dbReference type="NCBI Taxonomy" id="947166"/>
    <lineage>
        <taxon>Eukaryota</taxon>
        <taxon>Metazoa</taxon>
        <taxon>Ecdysozoa</taxon>
        <taxon>Tardigrada</taxon>
        <taxon>Eutardigrada</taxon>
        <taxon>Parachela</taxon>
        <taxon>Hypsibioidea</taxon>
        <taxon>Ramazzottiidae</taxon>
        <taxon>Ramazzottius</taxon>
    </lineage>
</organism>
<comment type="similarity">
    <text evidence="2">Belongs to the MCM family.</text>
</comment>
<evidence type="ECO:0000256" key="11">
    <source>
        <dbReference type="ARBA" id="ARBA00022833"/>
    </source>
</evidence>
<dbReference type="Pfam" id="PF17207">
    <property type="entry name" value="MCM_OB"/>
    <property type="match status" value="1"/>
</dbReference>
<dbReference type="InterPro" id="IPR041562">
    <property type="entry name" value="MCM_lid"/>
</dbReference>
<dbReference type="EC" id="3.6.4.12" evidence="3"/>
<dbReference type="InterPro" id="IPR027417">
    <property type="entry name" value="P-loop_NTPase"/>
</dbReference>
<feature type="compositionally biased region" description="Acidic residues" evidence="16">
    <location>
        <begin position="1"/>
        <end position="10"/>
    </location>
</feature>
<accession>A0A1D1UUG1</accession>
<dbReference type="GO" id="GO:0005634">
    <property type="term" value="C:nucleus"/>
    <property type="evidence" value="ECO:0007669"/>
    <property type="project" value="UniProtKB-SubCell"/>
</dbReference>
<keyword evidence="11" id="KW-0862">Zinc</keyword>
<dbReference type="Pfam" id="PF17855">
    <property type="entry name" value="MCM_lid"/>
    <property type="match status" value="1"/>
</dbReference>
<keyword evidence="9" id="KW-0378">Hydrolase</keyword>
<keyword evidence="7" id="KW-0547">Nucleotide-binding</keyword>
<dbReference type="InterPro" id="IPR018525">
    <property type="entry name" value="MCM_CS"/>
</dbReference>
<dbReference type="CDD" id="cd17753">
    <property type="entry name" value="MCM2"/>
    <property type="match status" value="1"/>
</dbReference>
<dbReference type="GO" id="GO:1902975">
    <property type="term" value="P:mitotic DNA replication initiation"/>
    <property type="evidence" value="ECO:0007669"/>
    <property type="project" value="TreeGrafter"/>
</dbReference>
<dbReference type="STRING" id="947166.A0A1D1UUG1"/>
<dbReference type="InterPro" id="IPR012340">
    <property type="entry name" value="NA-bd_OB-fold"/>
</dbReference>
<keyword evidence="14" id="KW-0539">Nucleus</keyword>
<keyword evidence="10" id="KW-0347">Helicase</keyword>
<dbReference type="Gene3D" id="3.30.1640.10">
    <property type="entry name" value="mini-chromosome maintenance (MCM) complex, chain A, domain 1"/>
    <property type="match status" value="1"/>
</dbReference>
<dbReference type="Proteomes" id="UP000186922">
    <property type="component" value="Unassembled WGS sequence"/>
</dbReference>
<dbReference type="GO" id="GO:0043138">
    <property type="term" value="F:3'-5' DNA helicase activity"/>
    <property type="evidence" value="ECO:0007669"/>
    <property type="project" value="TreeGrafter"/>
</dbReference>
<dbReference type="Pfam" id="PF14551">
    <property type="entry name" value="MCM_N"/>
    <property type="match status" value="1"/>
</dbReference>
<evidence type="ECO:0000256" key="10">
    <source>
        <dbReference type="ARBA" id="ARBA00022806"/>
    </source>
</evidence>
<evidence type="ECO:0000256" key="2">
    <source>
        <dbReference type="ARBA" id="ARBA00008010"/>
    </source>
</evidence>
<dbReference type="InterPro" id="IPR059098">
    <property type="entry name" value="WHD_MCM2"/>
</dbReference>
<evidence type="ECO:0000256" key="8">
    <source>
        <dbReference type="ARBA" id="ARBA00022771"/>
    </source>
</evidence>
<evidence type="ECO:0000256" key="13">
    <source>
        <dbReference type="ARBA" id="ARBA00023125"/>
    </source>
</evidence>
<gene>
    <name evidence="18" type="primary">RvY_05258</name>
    <name evidence="18" type="synonym">RvY_05258.1</name>
    <name evidence="18" type="ORF">RvY_05258-1</name>
</gene>
<dbReference type="Pfam" id="PF12619">
    <property type="entry name" value="MCM2_N"/>
    <property type="match status" value="1"/>
</dbReference>
<dbReference type="SMART" id="SM00382">
    <property type="entry name" value="AAA"/>
    <property type="match status" value="1"/>
</dbReference>
<dbReference type="GO" id="GO:0005524">
    <property type="term" value="F:ATP binding"/>
    <property type="evidence" value="ECO:0007669"/>
    <property type="project" value="UniProtKB-KW"/>
</dbReference>
<evidence type="ECO:0000256" key="12">
    <source>
        <dbReference type="ARBA" id="ARBA00022840"/>
    </source>
</evidence>
<evidence type="ECO:0000256" key="5">
    <source>
        <dbReference type="ARBA" id="ARBA00022705"/>
    </source>
</evidence>
<evidence type="ECO:0000313" key="19">
    <source>
        <dbReference type="Proteomes" id="UP000186922"/>
    </source>
</evidence>
<comment type="caution">
    <text evidence="18">The sequence shown here is derived from an EMBL/GenBank/DDBJ whole genome shotgun (WGS) entry which is preliminary data.</text>
</comment>
<dbReference type="FunFam" id="3.40.50.300:FF:000138">
    <property type="entry name" value="DNA helicase"/>
    <property type="match status" value="1"/>
</dbReference>
<feature type="compositionally biased region" description="Acidic residues" evidence="16">
    <location>
        <begin position="18"/>
        <end position="53"/>
    </location>
</feature>
<dbReference type="EMBL" id="BDGG01000002">
    <property type="protein sequence ID" value="GAU93294.1"/>
    <property type="molecule type" value="Genomic_DNA"/>
</dbReference>
<dbReference type="GO" id="GO:0008270">
    <property type="term" value="F:zinc ion binding"/>
    <property type="evidence" value="ECO:0007669"/>
    <property type="project" value="UniProtKB-KW"/>
</dbReference>
<reference evidence="18 19" key="1">
    <citation type="journal article" date="2016" name="Nat. Commun.">
        <title>Extremotolerant tardigrade genome and improved radiotolerance of human cultured cells by tardigrade-unique protein.</title>
        <authorList>
            <person name="Hashimoto T."/>
            <person name="Horikawa D.D."/>
            <person name="Saito Y."/>
            <person name="Kuwahara H."/>
            <person name="Kozuka-Hata H."/>
            <person name="Shin-I T."/>
            <person name="Minakuchi Y."/>
            <person name="Ohishi K."/>
            <person name="Motoyama A."/>
            <person name="Aizu T."/>
            <person name="Enomoto A."/>
            <person name="Kondo K."/>
            <person name="Tanaka S."/>
            <person name="Hara Y."/>
            <person name="Koshikawa S."/>
            <person name="Sagara H."/>
            <person name="Miura T."/>
            <person name="Yokobori S."/>
            <person name="Miyagawa K."/>
            <person name="Suzuki Y."/>
            <person name="Kubo T."/>
            <person name="Oyama M."/>
            <person name="Kohara Y."/>
            <person name="Fujiyama A."/>
            <person name="Arakawa K."/>
            <person name="Katayama T."/>
            <person name="Toyoda A."/>
            <person name="Kunieda T."/>
        </authorList>
    </citation>
    <scope>NUCLEOTIDE SEQUENCE [LARGE SCALE GENOMIC DNA]</scope>
    <source>
        <strain evidence="18 19">YOKOZUNA-1</strain>
    </source>
</reference>
<dbReference type="Gene3D" id="2.40.50.140">
    <property type="entry name" value="Nucleic acid-binding proteins"/>
    <property type="match status" value="1"/>
</dbReference>
<dbReference type="GO" id="GO:0017116">
    <property type="term" value="F:single-stranded DNA helicase activity"/>
    <property type="evidence" value="ECO:0007669"/>
    <property type="project" value="TreeGrafter"/>
</dbReference>
<dbReference type="GO" id="GO:0003697">
    <property type="term" value="F:single-stranded DNA binding"/>
    <property type="evidence" value="ECO:0007669"/>
    <property type="project" value="TreeGrafter"/>
</dbReference>
<dbReference type="OrthoDB" id="844at2759"/>
<sequence>MDNNGADDVEMPVPPAPLEEDDVVEANFAEEEEDLLGGDYNEDENEPEGEDLMGDNMEADYRPMPHLDEYEQEGLDLDDNVSEMSRAEYAAVNRELKKRDREEGVGRGGREGRFRGLDLFDDEDDIVEPQKFGRMKDTMRNLGISQYEEVPVEGVENLEDMRGHTLQEWITQIAPRTEIFNRFRNFLMNFTQEKTKKGGALYMERIKKMCIDNMNSFEVDYNDLASNQEVLAFFLPECPVEMLELFNAAALEVVMANFPHYERINQEIVVRISDLPIQEEIRALRQVHLNQLIRTSGVVASATGILPKLSAVKYDCTKCGAVNGPFYVTATEETYPTSCIECQSRGPFDVNTLETVYENFQRVVIQESPGKVAAGRLPRSKECIFKGDLVDTVAPGDEIEVTGIYSNNYDGSLNTKNGFPVFATVIIVNHIKRNDENTLARSLTDKDMKEIQALSKEELISDMITASIAPSIYGHNDIKKALALALFGGVPKNPGGKHKLRGDINVLLCGDPGTAKSHFLKYIEKIANRPVFTTGQGASAVGLTAYVKKNPQTREWTLEAGALVLADKGVCLIDEFDKMNDADRTSIHEAMEQQSISISKAGIVTSLQARCSVIAAANPIGGRYDSSLTFAENVNLSDPILSRFDAFCIVKDTVNEEVDRKLARFVVGSHCRNHPHFAEGDDDAVRAFEEDAEEVENNDSHVKPIAQDVLKKYITYARDRIHPKLHSIDQDKIANMYAELRRESMITGSVAITVRHIESIIRLSEAHAKMHLREYVNEDDVNSAIQVCLKSFVDAQKFSVKKNMEHIFSRYLSYRRDNNELLLFMVRQLVQDQRTYLRVHWQKTNSRAIAEGQVDADGWRDQLVEVSVRDLEEKARRVNITNLKNFFGSNAFKKSFQIDTRRKVISMRTDEVDGQEAA</sequence>
<dbReference type="InterPro" id="IPR027925">
    <property type="entry name" value="MCM_N"/>
</dbReference>
<feature type="domain" description="MCM C-terminal AAA(+) ATPase" evidence="17">
    <location>
        <begin position="460"/>
        <end position="666"/>
    </location>
</feature>
<proteinExistence type="inferred from homology"/>
<dbReference type="SMART" id="SM00350">
    <property type="entry name" value="MCM"/>
    <property type="match status" value="1"/>
</dbReference>
<dbReference type="InterPro" id="IPR003593">
    <property type="entry name" value="AAA+_ATPase"/>
</dbReference>
<comment type="subcellular location">
    <subcellularLocation>
        <location evidence="1">Nucleus</location>
    </subcellularLocation>
</comment>
<dbReference type="GO" id="GO:0000727">
    <property type="term" value="P:double-strand break repair via break-induced replication"/>
    <property type="evidence" value="ECO:0007669"/>
    <property type="project" value="TreeGrafter"/>
</dbReference>
<keyword evidence="5" id="KW-0235">DNA replication</keyword>
<dbReference type="AlphaFoldDB" id="A0A1D1UUG1"/>
<evidence type="ECO:0000256" key="9">
    <source>
        <dbReference type="ARBA" id="ARBA00022801"/>
    </source>
</evidence>
<evidence type="ECO:0000256" key="15">
    <source>
        <dbReference type="ARBA" id="ARBA00023306"/>
    </source>
</evidence>
<keyword evidence="6" id="KW-0479">Metal-binding</keyword>